<dbReference type="KEGG" id="obi:106882236"/>
<evidence type="ECO:0008006" key="3">
    <source>
        <dbReference type="Google" id="ProtNLM"/>
    </source>
</evidence>
<dbReference type="OMA" id="KENTCER"/>
<dbReference type="AlphaFoldDB" id="A0A0L8FN98"/>
<organism evidence="2">
    <name type="scientific">Octopus bimaculoides</name>
    <name type="common">California two-spotted octopus</name>
    <dbReference type="NCBI Taxonomy" id="37653"/>
    <lineage>
        <taxon>Eukaryota</taxon>
        <taxon>Metazoa</taxon>
        <taxon>Spiralia</taxon>
        <taxon>Lophotrochozoa</taxon>
        <taxon>Mollusca</taxon>
        <taxon>Cephalopoda</taxon>
        <taxon>Coleoidea</taxon>
        <taxon>Octopodiformes</taxon>
        <taxon>Octopoda</taxon>
        <taxon>Incirrata</taxon>
        <taxon>Octopodidae</taxon>
        <taxon>Octopus</taxon>
    </lineage>
</organism>
<feature type="signal peptide" evidence="1">
    <location>
        <begin position="1"/>
        <end position="21"/>
    </location>
</feature>
<evidence type="ECO:0000256" key="1">
    <source>
        <dbReference type="SAM" id="SignalP"/>
    </source>
</evidence>
<accession>A0A0L8FN98</accession>
<dbReference type="OrthoDB" id="10338842at2759"/>
<gene>
    <name evidence="2" type="ORF">OCBIM_22013277mg</name>
</gene>
<keyword evidence="1" id="KW-0732">Signal</keyword>
<name>A0A0L8FN98_OCTBM</name>
<sequence>MISRMTFISLVAFLLFAVVGGVNILLNQENFRDCRNSLDDYAKTDCQRAQNIHFCTEILNGQIKSRGNQELNRLKCKEEAKDCKTSNIQICRSSKLNSCSDLNYVKHCLYQQDCTKHFELLDKYYTDVCLKIDCNSSDVAACDTAPKNTEKDTVCLNLMSEYHCVLNKRSYTNGTCRMPTEWQKTYKENTCERLCYEVSKPSFTDNNTGKEKCDKLKSYKSRLETRNCNMSSDMEIEYKKLKCDTDSPCKKGYMACHVFVNGRSTRKENCKQLSLAVQCSKNTVCPTEQKISDQYAFYGCETSCNGDAFDKCSRTLKQPLNSTREEQCGYYKEVRDCIDKSKCEGSKEYSELLECDGAASRNAMFSIIILALLTVQMLERYISLS</sequence>
<feature type="chain" id="PRO_5005582488" description="GDNF/GAS1 domain-containing protein" evidence="1">
    <location>
        <begin position="22"/>
        <end position="385"/>
    </location>
</feature>
<evidence type="ECO:0000313" key="2">
    <source>
        <dbReference type="EMBL" id="KOF66181.1"/>
    </source>
</evidence>
<dbReference type="EMBL" id="KQ428432">
    <property type="protein sequence ID" value="KOF66181.1"/>
    <property type="molecule type" value="Genomic_DNA"/>
</dbReference>
<protein>
    <recommendedName>
        <fullName evidence="3">GDNF/GAS1 domain-containing protein</fullName>
    </recommendedName>
</protein>
<reference evidence="2" key="1">
    <citation type="submission" date="2015-07" db="EMBL/GenBank/DDBJ databases">
        <title>MeaNS - Measles Nucleotide Surveillance Program.</title>
        <authorList>
            <person name="Tran T."/>
            <person name="Druce J."/>
        </authorList>
    </citation>
    <scope>NUCLEOTIDE SEQUENCE</scope>
    <source>
        <strain evidence="2">UCB-OBI-ISO-001</strain>
        <tissue evidence="2">Gonad</tissue>
    </source>
</reference>
<proteinExistence type="predicted"/>